<organism evidence="2 3">
    <name type="scientific">Prorocentrum cordatum</name>
    <dbReference type="NCBI Taxonomy" id="2364126"/>
    <lineage>
        <taxon>Eukaryota</taxon>
        <taxon>Sar</taxon>
        <taxon>Alveolata</taxon>
        <taxon>Dinophyceae</taxon>
        <taxon>Prorocentrales</taxon>
        <taxon>Prorocentraceae</taxon>
        <taxon>Prorocentrum</taxon>
    </lineage>
</organism>
<evidence type="ECO:0000313" key="2">
    <source>
        <dbReference type="EMBL" id="CAK0895285.1"/>
    </source>
</evidence>
<keyword evidence="3" id="KW-1185">Reference proteome</keyword>
<reference evidence="2" key="1">
    <citation type="submission" date="2023-10" db="EMBL/GenBank/DDBJ databases">
        <authorList>
            <person name="Chen Y."/>
            <person name="Shah S."/>
            <person name="Dougan E. K."/>
            <person name="Thang M."/>
            <person name="Chan C."/>
        </authorList>
    </citation>
    <scope>NUCLEOTIDE SEQUENCE [LARGE SCALE GENOMIC DNA]</scope>
</reference>
<evidence type="ECO:0000313" key="3">
    <source>
        <dbReference type="Proteomes" id="UP001189429"/>
    </source>
</evidence>
<gene>
    <name evidence="2" type="ORF">PCOR1329_LOCUS74071</name>
</gene>
<accession>A0ABN9XAM1</accession>
<feature type="region of interest" description="Disordered" evidence="1">
    <location>
        <begin position="42"/>
        <end position="64"/>
    </location>
</feature>
<protein>
    <submittedName>
        <fullName evidence="2">Uncharacterized protein</fullName>
    </submittedName>
</protein>
<dbReference type="Proteomes" id="UP001189429">
    <property type="component" value="Unassembled WGS sequence"/>
</dbReference>
<sequence>MAARLWSRCRGCGQHEWNDVLERSGRSCSKCHRTVRLHVSRSKSPGTKRVSFEDQKAPQGDPGVVPKTILKSNSAVSEVGLGALEHLASAIKVTHGPVIKHALQLEYAKLESLRVREAADQDTAAEAVRKADAAWRDADTKHSQAVAPVTRLRGLLSAAEIKEQAAALHLANAAAVKQAAARRLAQAEGVVQDGTSSKLFHLSWDESLFADVAAAEELDEAEKQHMASLEAQLKEAKANLCDREEETRGWLDRDAELRKAIEDRKLKKRMVNGQAEATKLPAAKYAVAEALK</sequence>
<comment type="caution">
    <text evidence="2">The sequence shown here is derived from an EMBL/GenBank/DDBJ whole genome shotgun (WGS) entry which is preliminary data.</text>
</comment>
<dbReference type="EMBL" id="CAUYUJ010020015">
    <property type="protein sequence ID" value="CAK0895285.1"/>
    <property type="molecule type" value="Genomic_DNA"/>
</dbReference>
<proteinExistence type="predicted"/>
<evidence type="ECO:0000256" key="1">
    <source>
        <dbReference type="SAM" id="MobiDB-lite"/>
    </source>
</evidence>
<name>A0ABN9XAM1_9DINO</name>